<feature type="domain" description="Peptidase M13 N-terminal" evidence="10">
    <location>
        <begin position="44"/>
        <end position="394"/>
    </location>
</feature>
<evidence type="ECO:0000313" key="12">
    <source>
        <dbReference type="RefSeq" id="XP_003743929.1"/>
    </source>
</evidence>
<evidence type="ECO:0000256" key="4">
    <source>
        <dbReference type="ARBA" id="ARBA00022723"/>
    </source>
</evidence>
<dbReference type="Gene3D" id="3.40.390.10">
    <property type="entry name" value="Collagenase (Catalytic Domain)"/>
    <property type="match status" value="1"/>
</dbReference>
<feature type="chain" id="PRO_5042603479" evidence="8">
    <location>
        <begin position="19"/>
        <end position="694"/>
    </location>
</feature>
<reference evidence="12" key="1">
    <citation type="submission" date="2025-08" db="UniProtKB">
        <authorList>
            <consortium name="RefSeq"/>
        </authorList>
    </citation>
    <scope>IDENTIFICATION</scope>
</reference>
<keyword evidence="5" id="KW-0378">Hydrolase</keyword>
<keyword evidence="7" id="KW-0482">Metalloprotease</keyword>
<comment type="similarity">
    <text evidence="2">Belongs to the peptidase M13 family.</text>
</comment>
<dbReference type="GO" id="GO:0046872">
    <property type="term" value="F:metal ion binding"/>
    <property type="evidence" value="ECO:0007669"/>
    <property type="project" value="UniProtKB-KW"/>
</dbReference>
<dbReference type="InterPro" id="IPR024079">
    <property type="entry name" value="MetalloPept_cat_dom_sf"/>
</dbReference>
<evidence type="ECO:0000256" key="2">
    <source>
        <dbReference type="ARBA" id="ARBA00007357"/>
    </source>
</evidence>
<evidence type="ECO:0000256" key="6">
    <source>
        <dbReference type="ARBA" id="ARBA00022833"/>
    </source>
</evidence>
<dbReference type="SUPFAM" id="SSF55486">
    <property type="entry name" value="Metalloproteases ('zincins'), catalytic domain"/>
    <property type="match status" value="1"/>
</dbReference>
<dbReference type="Proteomes" id="UP000694867">
    <property type="component" value="Unplaced"/>
</dbReference>
<protein>
    <submittedName>
        <fullName evidence="12">Endothelin-converting enzyme homolog</fullName>
    </submittedName>
</protein>
<dbReference type="InterPro" id="IPR000718">
    <property type="entry name" value="Peptidase_M13"/>
</dbReference>
<evidence type="ECO:0000256" key="7">
    <source>
        <dbReference type="ARBA" id="ARBA00023049"/>
    </source>
</evidence>
<evidence type="ECO:0000256" key="1">
    <source>
        <dbReference type="ARBA" id="ARBA00001947"/>
    </source>
</evidence>
<keyword evidence="11" id="KW-1185">Reference proteome</keyword>
<dbReference type="Pfam" id="PF01431">
    <property type="entry name" value="Peptidase_M13"/>
    <property type="match status" value="1"/>
</dbReference>
<proteinExistence type="inferred from homology"/>
<keyword evidence="8" id="KW-0732">Signal</keyword>
<evidence type="ECO:0000256" key="8">
    <source>
        <dbReference type="SAM" id="SignalP"/>
    </source>
</evidence>
<dbReference type="InterPro" id="IPR008753">
    <property type="entry name" value="Peptidase_M13_N"/>
</dbReference>
<dbReference type="CDD" id="cd08662">
    <property type="entry name" value="M13"/>
    <property type="match status" value="1"/>
</dbReference>
<name>A0AAJ6QU44_9ACAR</name>
<dbReference type="GO" id="GO:0005886">
    <property type="term" value="C:plasma membrane"/>
    <property type="evidence" value="ECO:0007669"/>
    <property type="project" value="TreeGrafter"/>
</dbReference>
<dbReference type="InterPro" id="IPR018497">
    <property type="entry name" value="Peptidase_M13_C"/>
</dbReference>
<dbReference type="GO" id="GO:0004222">
    <property type="term" value="F:metalloendopeptidase activity"/>
    <property type="evidence" value="ECO:0007669"/>
    <property type="project" value="InterPro"/>
</dbReference>
<organism evidence="11 12">
    <name type="scientific">Galendromus occidentalis</name>
    <name type="common">western predatory mite</name>
    <dbReference type="NCBI Taxonomy" id="34638"/>
    <lineage>
        <taxon>Eukaryota</taxon>
        <taxon>Metazoa</taxon>
        <taxon>Ecdysozoa</taxon>
        <taxon>Arthropoda</taxon>
        <taxon>Chelicerata</taxon>
        <taxon>Arachnida</taxon>
        <taxon>Acari</taxon>
        <taxon>Parasitiformes</taxon>
        <taxon>Mesostigmata</taxon>
        <taxon>Gamasina</taxon>
        <taxon>Phytoseioidea</taxon>
        <taxon>Phytoseiidae</taxon>
        <taxon>Typhlodrominae</taxon>
        <taxon>Galendromus</taxon>
    </lineage>
</organism>
<dbReference type="GeneID" id="100909219"/>
<evidence type="ECO:0000313" key="11">
    <source>
        <dbReference type="Proteomes" id="UP000694867"/>
    </source>
</evidence>
<evidence type="ECO:0000259" key="9">
    <source>
        <dbReference type="Pfam" id="PF01431"/>
    </source>
</evidence>
<dbReference type="PRINTS" id="PR00786">
    <property type="entry name" value="NEPRILYSIN"/>
</dbReference>
<evidence type="ECO:0000256" key="3">
    <source>
        <dbReference type="ARBA" id="ARBA00022670"/>
    </source>
</evidence>
<dbReference type="GO" id="GO:0016485">
    <property type="term" value="P:protein processing"/>
    <property type="evidence" value="ECO:0007669"/>
    <property type="project" value="TreeGrafter"/>
</dbReference>
<gene>
    <name evidence="12" type="primary">LOC100909219</name>
</gene>
<dbReference type="Gene3D" id="1.10.1380.10">
    <property type="entry name" value="Neutral endopeptidase , domain2"/>
    <property type="match status" value="1"/>
</dbReference>
<dbReference type="AlphaFoldDB" id="A0AAJ6QU44"/>
<keyword evidence="3" id="KW-0645">Protease</keyword>
<feature type="signal peptide" evidence="8">
    <location>
        <begin position="1"/>
        <end position="18"/>
    </location>
</feature>
<dbReference type="KEGG" id="goe:100909219"/>
<dbReference type="PROSITE" id="PS51885">
    <property type="entry name" value="NEPRILYSIN"/>
    <property type="match status" value="1"/>
</dbReference>
<dbReference type="PANTHER" id="PTHR11733:SF240">
    <property type="entry name" value="GH14155P-RELATED"/>
    <property type="match status" value="1"/>
</dbReference>
<dbReference type="InterPro" id="IPR042089">
    <property type="entry name" value="Peptidase_M13_dom_2"/>
</dbReference>
<accession>A0AAJ6QU44</accession>
<feature type="domain" description="Peptidase M13 C-terminal" evidence="9">
    <location>
        <begin position="455"/>
        <end position="649"/>
    </location>
</feature>
<keyword evidence="4" id="KW-0479">Metal-binding</keyword>
<dbReference type="PANTHER" id="PTHR11733">
    <property type="entry name" value="ZINC METALLOPROTEASE FAMILY M13 NEPRILYSIN-RELATED"/>
    <property type="match status" value="1"/>
</dbReference>
<keyword evidence="6" id="KW-0862">Zinc</keyword>
<sequence length="694" mass="79054">MFLRVSLLLFAAVPAIHSDETCAGGVCEDIAQEIQADANIEIHPCDNFYGYVCGNRQPRDDRSQIMIDILNTVEPVTPVQRQAYLFYRSCVLQSTPVERRANFAALNNMVRDLGGWIVDADLSDFNGVVQRAHQKYRLDVFFSWKVTQDLENPAKAVPSISMDTFSADLLLKPGTAPDQFCEFILQLMHMWNRGIYGVKPPDIQLELTDVIELHKQLQIRTRRPESPRKMRMAEIAQIAPFLDWVSFFAMAYDTVGVSLFPSAPMVQIEYPETLSQVSAVVSQYLSEPPRKALLHHYIILRALFEMSQNLAPADENLEERCVEEGFTEMTPIFNSIFVRNVIPPGSLVREDVTTMFFALRRALLNTLPQLTRLDESRLNYLTQQLERVHFFAGYMNTSFDDEFFAEKYSTLDLEGKCFIENKLILREFSKTENVAHAPNYVVEDFLDGFRVNEVNAFFSKKRNSIYLPVGLMMKPFYELQYPDFLKYGAIGSILAHELTHALMTNLVNVAPGGWEVTPAEAVFRERAMCFVKQYSSYGTENMRVDGLATLEENLGDNIGLAIAFHVYKSRATGRVHLPQLGLNSDQLFFVSYARSFCVRPGERDSQALLSNAHTPDSYRVNGALSNIRDFSLAFKCNRNSLMTSDYKCNAWESEVGRACVCDDLSVWLVMNSRKTVIKPQILRHLFLFKPLVVV</sequence>
<comment type="cofactor">
    <cofactor evidence="1">
        <name>Zn(2+)</name>
        <dbReference type="ChEBI" id="CHEBI:29105"/>
    </cofactor>
</comment>
<dbReference type="Pfam" id="PF05649">
    <property type="entry name" value="Peptidase_M13_N"/>
    <property type="match status" value="1"/>
</dbReference>
<evidence type="ECO:0000256" key="5">
    <source>
        <dbReference type="ARBA" id="ARBA00022801"/>
    </source>
</evidence>
<evidence type="ECO:0000259" key="10">
    <source>
        <dbReference type="Pfam" id="PF05649"/>
    </source>
</evidence>
<dbReference type="RefSeq" id="XP_003743929.1">
    <property type="nucleotide sequence ID" value="XM_003743881.1"/>
</dbReference>